<reference evidence="2" key="1">
    <citation type="journal article" date="2019" name="Int. J. Syst. Evol. Microbiol.">
        <title>The Global Catalogue of Microorganisms (GCM) 10K type strain sequencing project: providing services to taxonomists for standard genome sequencing and annotation.</title>
        <authorList>
            <consortium name="The Broad Institute Genomics Platform"/>
            <consortium name="The Broad Institute Genome Sequencing Center for Infectious Disease"/>
            <person name="Wu L."/>
            <person name="Ma J."/>
        </authorList>
    </citation>
    <scope>NUCLEOTIDE SEQUENCE [LARGE SCALE GENOMIC DNA]</scope>
    <source>
        <strain evidence="2">CGMCC 1.12931</strain>
    </source>
</reference>
<accession>A0ABQ1SGG8</accession>
<proteinExistence type="predicted"/>
<dbReference type="RefSeq" id="WP_188458601.1">
    <property type="nucleotide sequence ID" value="NZ_BMGM01000006.1"/>
</dbReference>
<evidence type="ECO:0000313" key="2">
    <source>
        <dbReference type="Proteomes" id="UP000599179"/>
    </source>
</evidence>
<evidence type="ECO:0000313" key="1">
    <source>
        <dbReference type="EMBL" id="GGE36803.1"/>
    </source>
</evidence>
<name>A0ABQ1SGG8_9FLAO</name>
<sequence length="123" mass="14432">MALKKLIFVYNANSNTKETLLDSAKKLLSPSTHDCKLCALTYGLTSEKKKWKKFRKASGIAMDFLHKDEYEKQFKSKFAQQYTYPIILIQDHYDLDIFMNAEKLNQIEDLDTLIDEIEKRWGS</sequence>
<dbReference type="EMBL" id="BMGM01000006">
    <property type="protein sequence ID" value="GGE36803.1"/>
    <property type="molecule type" value="Genomic_DNA"/>
</dbReference>
<comment type="caution">
    <text evidence="1">The sequence shown here is derived from an EMBL/GenBank/DDBJ whole genome shotgun (WGS) entry which is preliminary data.</text>
</comment>
<organism evidence="1 2">
    <name type="scientific">Psychroflexus planctonicus</name>
    <dbReference type="NCBI Taxonomy" id="1526575"/>
    <lineage>
        <taxon>Bacteria</taxon>
        <taxon>Pseudomonadati</taxon>
        <taxon>Bacteroidota</taxon>
        <taxon>Flavobacteriia</taxon>
        <taxon>Flavobacteriales</taxon>
        <taxon>Flavobacteriaceae</taxon>
        <taxon>Psychroflexus</taxon>
    </lineage>
</organism>
<gene>
    <name evidence="1" type="ORF">GCM10010832_16240</name>
</gene>
<evidence type="ECO:0008006" key="3">
    <source>
        <dbReference type="Google" id="ProtNLM"/>
    </source>
</evidence>
<protein>
    <recommendedName>
        <fullName evidence="3">GTPase</fullName>
    </recommendedName>
</protein>
<dbReference type="Proteomes" id="UP000599179">
    <property type="component" value="Unassembled WGS sequence"/>
</dbReference>
<keyword evidence="2" id="KW-1185">Reference proteome</keyword>